<gene>
    <name evidence="1" type="ORF">Cboi01_000624000</name>
</gene>
<reference evidence="1" key="1">
    <citation type="submission" date="2023-04" db="EMBL/GenBank/DDBJ databases">
        <title>Candida boidinii NBRC 1967.</title>
        <authorList>
            <person name="Ichikawa N."/>
            <person name="Sato H."/>
            <person name="Tonouchi N."/>
        </authorList>
    </citation>
    <scope>NUCLEOTIDE SEQUENCE</scope>
    <source>
        <strain evidence="1">NBRC 1967</strain>
    </source>
</reference>
<accession>A0ACB5U7G3</accession>
<dbReference type="Proteomes" id="UP001165101">
    <property type="component" value="Unassembled WGS sequence"/>
</dbReference>
<evidence type="ECO:0000313" key="1">
    <source>
        <dbReference type="EMBL" id="GMF03073.1"/>
    </source>
</evidence>
<evidence type="ECO:0000313" key="2">
    <source>
        <dbReference type="Proteomes" id="UP001165101"/>
    </source>
</evidence>
<comment type="caution">
    <text evidence="1">The sequence shown here is derived from an EMBL/GenBank/DDBJ whole genome shotgun (WGS) entry which is preliminary data.</text>
</comment>
<sequence>MAYLTTFRPTVLLFFLIRQPVAATALIGGWAFWEADRNFDLGIRKSITSFRQGVFGFPTDTERWAAFKKIDEEKRNELALKQ</sequence>
<keyword evidence="2" id="KW-1185">Reference proteome</keyword>
<dbReference type="EMBL" id="BSXV01005926">
    <property type="protein sequence ID" value="GMF03073.1"/>
    <property type="molecule type" value="Genomic_DNA"/>
</dbReference>
<organism evidence="1 2">
    <name type="scientific">Candida boidinii</name>
    <name type="common">Yeast</name>
    <dbReference type="NCBI Taxonomy" id="5477"/>
    <lineage>
        <taxon>Eukaryota</taxon>
        <taxon>Fungi</taxon>
        <taxon>Dikarya</taxon>
        <taxon>Ascomycota</taxon>
        <taxon>Saccharomycotina</taxon>
        <taxon>Pichiomycetes</taxon>
        <taxon>Pichiales</taxon>
        <taxon>Pichiaceae</taxon>
        <taxon>Ogataea</taxon>
        <taxon>Ogataea/Candida clade</taxon>
    </lineage>
</organism>
<protein>
    <submittedName>
        <fullName evidence="1">Unnamed protein product</fullName>
    </submittedName>
</protein>
<name>A0ACB5U7G3_CANBO</name>
<proteinExistence type="predicted"/>